<dbReference type="Proteomes" id="UP000694228">
    <property type="component" value="Chromosome"/>
</dbReference>
<sequence length="75" mass="8405">MTRIPPYQSKEVVCKLIKAGYVLKRHGKGSHEIYYNPDIKRSVTIPNHPGQPIPIGTIHAIIHAMGLSNEEFISL</sequence>
<name>A0A8F5VLM1_METHU</name>
<protein>
    <submittedName>
        <fullName evidence="1">Type II toxin-antitoxin system HicA family toxin</fullName>
    </submittedName>
</protein>
<dbReference type="EMBL" id="CP077107">
    <property type="protein sequence ID" value="QXO93570.1"/>
    <property type="molecule type" value="Genomic_DNA"/>
</dbReference>
<dbReference type="OrthoDB" id="7619at2157"/>
<proteinExistence type="predicted"/>
<dbReference type="GO" id="GO:0003729">
    <property type="term" value="F:mRNA binding"/>
    <property type="evidence" value="ECO:0007669"/>
    <property type="project" value="InterPro"/>
</dbReference>
<accession>A0A8F5VLM1</accession>
<dbReference type="InterPro" id="IPR012933">
    <property type="entry name" value="HicA_mRNA_interferase"/>
</dbReference>
<gene>
    <name evidence="1" type="ORF">KSK55_09275</name>
</gene>
<reference evidence="1 2" key="1">
    <citation type="submission" date="2021-06" db="EMBL/GenBank/DDBJ databases">
        <title>Complete genome sequence of the secondary alcohol utilizing methanogen Methanospirillum hungatei strain GP1.</title>
        <authorList>
            <person name="Day L.A."/>
            <person name="Costa K.C."/>
        </authorList>
    </citation>
    <scope>NUCLEOTIDE SEQUENCE [LARGE SCALE GENOMIC DNA]</scope>
    <source>
        <strain evidence="1 2">GP1</strain>
    </source>
</reference>
<dbReference type="Pfam" id="PF07927">
    <property type="entry name" value="HicA_toxin"/>
    <property type="match status" value="1"/>
</dbReference>
<dbReference type="PANTHER" id="PTHR34873:SF3">
    <property type="entry name" value="ADDICTION MODULE TOXIN, HICA FAMILY"/>
    <property type="match status" value="1"/>
</dbReference>
<organism evidence="1 2">
    <name type="scientific">Methanospirillum hungatei</name>
    <dbReference type="NCBI Taxonomy" id="2203"/>
    <lineage>
        <taxon>Archaea</taxon>
        <taxon>Methanobacteriati</taxon>
        <taxon>Methanobacteriota</taxon>
        <taxon>Stenosarchaea group</taxon>
        <taxon>Methanomicrobia</taxon>
        <taxon>Methanomicrobiales</taxon>
        <taxon>Methanospirillaceae</taxon>
        <taxon>Methanospirillum</taxon>
    </lineage>
</organism>
<evidence type="ECO:0000313" key="1">
    <source>
        <dbReference type="EMBL" id="QXO93570.1"/>
    </source>
</evidence>
<evidence type="ECO:0000313" key="2">
    <source>
        <dbReference type="Proteomes" id="UP000694228"/>
    </source>
</evidence>
<dbReference type="AlphaFoldDB" id="A0A8F5VLM1"/>
<dbReference type="PANTHER" id="PTHR34873">
    <property type="entry name" value="SSR1766 PROTEIN"/>
    <property type="match status" value="1"/>
</dbReference>